<organism evidence="3 4">
    <name type="scientific">Camellia sinensis</name>
    <name type="common">Tea plant</name>
    <name type="synonym">Thea sinensis</name>
    <dbReference type="NCBI Taxonomy" id="4442"/>
    <lineage>
        <taxon>Eukaryota</taxon>
        <taxon>Viridiplantae</taxon>
        <taxon>Streptophyta</taxon>
        <taxon>Embryophyta</taxon>
        <taxon>Tracheophyta</taxon>
        <taxon>Spermatophyta</taxon>
        <taxon>Magnoliopsida</taxon>
        <taxon>eudicotyledons</taxon>
        <taxon>Gunneridae</taxon>
        <taxon>Pentapetalae</taxon>
        <taxon>asterids</taxon>
        <taxon>Ericales</taxon>
        <taxon>Theaceae</taxon>
        <taxon>Camellia</taxon>
    </lineage>
</organism>
<proteinExistence type="predicted"/>
<gene>
    <name evidence="3" type="ORF">HYC85_028641</name>
</gene>
<dbReference type="Proteomes" id="UP000593564">
    <property type="component" value="Unassembled WGS sequence"/>
</dbReference>
<feature type="domain" description="MULE transposase" evidence="2">
    <location>
        <begin position="497"/>
        <end position="598"/>
    </location>
</feature>
<sequence>MFYWGGKILSNRDEGVSYDIEPQGLYNVYRGITLSELEAMMVPKVGTHGEIMRLEFKCRLPCRGQYRLLPIKDNETLSNVLDLPHKLGPDYFLEIYVEKESNFGSTGMPFPVGGTFTQMLTQLQSPDNTLTQSAHMFPADYPLFNHSQSYNELNASQNVDGYYSAGAGPSAPTTYNPMVLTTPYPHWNEECPPVCNVQRTPETAVQNYAYSDDTVPLSDEVGVSDEDSVEDLDVAWEGADNDSGDDEVGGHHDMQEVHTNVHIPFYHNLHLDNDGSITSRDVVERWPLWDFETAHLEKGMIFTDKKRLVHAVQLYNLKRNRECRVVESKGNSWVAECKHGCNWRVRATKLKDKDFFQIRRFEAPHQCVYPRMNRDNCNLKSEVIAHFIKAQIAISPELPLATIIEVVKEKFQFTISYKKAWLARTKAVAMVFGDWDESYRRLPRYMAALQSVNPGTVVMWDMIPNLHATSIGTEMYMNYVFWAFKPAIEGFKYCRPVICIDGTHLYGKYEGKIVAATAVTAADKIIPLAFAVVDKEMIESWGWFITLLRRHVCRDREGVTLISDRHTALLSVLSRIWDNPAVQPRGYHRYCLRHVCSNFNEKFGNTVAKDLVWRAGSARQVRKFNKIMDDIYKLEKNAERWFRRMNPIHWTLCHDAGCRWGILTTNHIKGFNGVLKGARSVPITASVEITFYRLVKYFDEGRTIAENASNRGHLYTTNVQRWIDEHQAKANVHMLVPINR</sequence>
<name>A0A7J7FVP6_CAMSI</name>
<dbReference type="InterPro" id="IPR004332">
    <property type="entry name" value="Transposase_MuDR"/>
</dbReference>
<evidence type="ECO:0000313" key="4">
    <source>
        <dbReference type="Proteomes" id="UP000593564"/>
    </source>
</evidence>
<dbReference type="EMBL" id="JACBKZ010000014">
    <property type="protein sequence ID" value="KAF5932470.1"/>
    <property type="molecule type" value="Genomic_DNA"/>
</dbReference>
<dbReference type="Pfam" id="PF03108">
    <property type="entry name" value="DBD_Tnp_Mut"/>
    <property type="match status" value="1"/>
</dbReference>
<reference evidence="4" key="1">
    <citation type="journal article" date="2020" name="Nat. Commun.">
        <title>Genome assembly of wild tea tree DASZ reveals pedigree and selection history of tea varieties.</title>
        <authorList>
            <person name="Zhang W."/>
            <person name="Zhang Y."/>
            <person name="Qiu H."/>
            <person name="Guo Y."/>
            <person name="Wan H."/>
            <person name="Zhang X."/>
            <person name="Scossa F."/>
            <person name="Alseekh S."/>
            <person name="Zhang Q."/>
            <person name="Wang P."/>
            <person name="Xu L."/>
            <person name="Schmidt M.H."/>
            <person name="Jia X."/>
            <person name="Li D."/>
            <person name="Zhu A."/>
            <person name="Guo F."/>
            <person name="Chen W."/>
            <person name="Ni D."/>
            <person name="Usadel B."/>
            <person name="Fernie A.R."/>
            <person name="Wen W."/>
        </authorList>
    </citation>
    <scope>NUCLEOTIDE SEQUENCE [LARGE SCALE GENOMIC DNA]</scope>
    <source>
        <strain evidence="4">cv. G240</strain>
    </source>
</reference>
<evidence type="ECO:0000313" key="3">
    <source>
        <dbReference type="EMBL" id="KAF5932470.1"/>
    </source>
</evidence>
<dbReference type="PANTHER" id="PTHR31973:SF195">
    <property type="entry name" value="MUDR FAMILY TRANSPOSASE"/>
    <property type="match status" value="1"/>
</dbReference>
<evidence type="ECO:0008006" key="5">
    <source>
        <dbReference type="Google" id="ProtNLM"/>
    </source>
</evidence>
<dbReference type="InterPro" id="IPR018289">
    <property type="entry name" value="MULE_transposase_dom"/>
</dbReference>
<feature type="domain" description="Transposase MuDR plant" evidence="1">
    <location>
        <begin position="297"/>
        <end position="358"/>
    </location>
</feature>
<keyword evidence="4" id="KW-1185">Reference proteome</keyword>
<dbReference type="Pfam" id="PF10551">
    <property type="entry name" value="MULE"/>
    <property type="match status" value="1"/>
</dbReference>
<accession>A0A7J7FVP6</accession>
<protein>
    <recommendedName>
        <fullName evidence="5">Transposase MuDR plant domain-containing protein</fullName>
    </recommendedName>
</protein>
<comment type="caution">
    <text evidence="3">The sequence shown here is derived from an EMBL/GenBank/DDBJ whole genome shotgun (WGS) entry which is preliminary data.</text>
</comment>
<dbReference type="AlphaFoldDB" id="A0A7J7FVP6"/>
<dbReference type="PANTHER" id="PTHR31973">
    <property type="entry name" value="POLYPROTEIN, PUTATIVE-RELATED"/>
    <property type="match status" value="1"/>
</dbReference>
<evidence type="ECO:0000259" key="2">
    <source>
        <dbReference type="Pfam" id="PF10551"/>
    </source>
</evidence>
<reference evidence="3 4" key="2">
    <citation type="submission" date="2020-07" db="EMBL/GenBank/DDBJ databases">
        <title>Genome assembly of wild tea tree DASZ reveals pedigree and selection history of tea varieties.</title>
        <authorList>
            <person name="Zhang W."/>
        </authorList>
    </citation>
    <scope>NUCLEOTIDE SEQUENCE [LARGE SCALE GENOMIC DNA]</scope>
    <source>
        <strain evidence="4">cv. G240</strain>
        <tissue evidence="3">Leaf</tissue>
    </source>
</reference>
<evidence type="ECO:0000259" key="1">
    <source>
        <dbReference type="Pfam" id="PF03108"/>
    </source>
</evidence>